<reference evidence="1" key="1">
    <citation type="submission" date="2023-04" db="EMBL/GenBank/DDBJ databases">
        <title>Sphingomonas sp. MAHUQ-71 isolated from rice field.</title>
        <authorList>
            <person name="Huq M.A."/>
        </authorList>
    </citation>
    <scope>NUCLEOTIDE SEQUENCE</scope>
    <source>
        <strain evidence="1">MAHUQ-71</strain>
    </source>
</reference>
<name>A0ABT6N6G8_9SPHN</name>
<comment type="caution">
    <text evidence="1">The sequence shown here is derived from an EMBL/GenBank/DDBJ whole genome shotgun (WGS) entry which is preliminary data.</text>
</comment>
<keyword evidence="2" id="KW-1185">Reference proteome</keyword>
<organism evidence="1 2">
    <name type="scientific">Sphingomonas oryzagri</name>
    <dbReference type="NCBI Taxonomy" id="3042314"/>
    <lineage>
        <taxon>Bacteria</taxon>
        <taxon>Pseudomonadati</taxon>
        <taxon>Pseudomonadota</taxon>
        <taxon>Alphaproteobacteria</taxon>
        <taxon>Sphingomonadales</taxon>
        <taxon>Sphingomonadaceae</taxon>
        <taxon>Sphingomonas</taxon>
    </lineage>
</organism>
<accession>A0ABT6N6G8</accession>
<proteinExistence type="predicted"/>
<evidence type="ECO:0000313" key="2">
    <source>
        <dbReference type="Proteomes" id="UP001160625"/>
    </source>
</evidence>
<protein>
    <submittedName>
        <fullName evidence="1">Uncharacterized protein</fullName>
    </submittedName>
</protein>
<evidence type="ECO:0000313" key="1">
    <source>
        <dbReference type="EMBL" id="MDH7640714.1"/>
    </source>
</evidence>
<dbReference type="EMBL" id="JARYGZ010000004">
    <property type="protein sequence ID" value="MDH7640714.1"/>
    <property type="molecule type" value="Genomic_DNA"/>
</dbReference>
<dbReference type="Proteomes" id="UP001160625">
    <property type="component" value="Unassembled WGS sequence"/>
</dbReference>
<gene>
    <name evidence="1" type="ORF">QGN17_18415</name>
</gene>
<dbReference type="RefSeq" id="WP_022691008.1">
    <property type="nucleotide sequence ID" value="NZ_JARYGZ010000004.1"/>
</dbReference>
<sequence>MPDRNRIQFLDRQRATARRWRLTHDDHGSRRLAAAMIEARASQLILREALRID</sequence>